<gene>
    <name evidence="2" type="ORF">EZ428_11685</name>
</gene>
<protein>
    <submittedName>
        <fullName evidence="2">Alpha/beta hydrolase</fullName>
    </submittedName>
</protein>
<organism evidence="2 3">
    <name type="scientific">Pedobacter frigiditerrae</name>
    <dbReference type="NCBI Taxonomy" id="2530452"/>
    <lineage>
        <taxon>Bacteria</taxon>
        <taxon>Pseudomonadati</taxon>
        <taxon>Bacteroidota</taxon>
        <taxon>Sphingobacteriia</taxon>
        <taxon>Sphingobacteriales</taxon>
        <taxon>Sphingobacteriaceae</taxon>
        <taxon>Pedobacter</taxon>
    </lineage>
</organism>
<dbReference type="GO" id="GO:0047372">
    <property type="term" value="F:monoacylglycerol lipase activity"/>
    <property type="evidence" value="ECO:0007669"/>
    <property type="project" value="TreeGrafter"/>
</dbReference>
<dbReference type="InterPro" id="IPR050266">
    <property type="entry name" value="AB_hydrolase_sf"/>
</dbReference>
<dbReference type="PANTHER" id="PTHR43798">
    <property type="entry name" value="MONOACYLGLYCEROL LIPASE"/>
    <property type="match status" value="1"/>
</dbReference>
<name>A0A4R0MZG7_9SPHI</name>
<accession>A0A4R0MZG7</accession>
<dbReference type="SUPFAM" id="SSF53474">
    <property type="entry name" value="alpha/beta-Hydrolases"/>
    <property type="match status" value="1"/>
</dbReference>
<dbReference type="Pfam" id="PF00561">
    <property type="entry name" value="Abhydrolase_1"/>
    <property type="match status" value="1"/>
</dbReference>
<comment type="caution">
    <text evidence="2">The sequence shown here is derived from an EMBL/GenBank/DDBJ whole genome shotgun (WGS) entry which is preliminary data.</text>
</comment>
<dbReference type="Gene3D" id="3.40.50.1820">
    <property type="entry name" value="alpha/beta hydrolase"/>
    <property type="match status" value="1"/>
</dbReference>
<dbReference type="PANTHER" id="PTHR43798:SF5">
    <property type="entry name" value="MONOACYLGLYCEROL LIPASE ABHD6"/>
    <property type="match status" value="1"/>
</dbReference>
<reference evidence="2 3" key="1">
    <citation type="submission" date="2019-02" db="EMBL/GenBank/DDBJ databases">
        <title>Pedobacter sp. RP-1-13 sp. nov., isolated from Arctic soil.</title>
        <authorList>
            <person name="Dahal R.H."/>
        </authorList>
    </citation>
    <scope>NUCLEOTIDE SEQUENCE [LARGE SCALE GENOMIC DNA]</scope>
    <source>
        <strain evidence="2 3">RP-1-13</strain>
    </source>
</reference>
<evidence type="ECO:0000313" key="3">
    <source>
        <dbReference type="Proteomes" id="UP000292884"/>
    </source>
</evidence>
<dbReference type="InterPro" id="IPR029058">
    <property type="entry name" value="AB_hydrolase_fold"/>
</dbReference>
<dbReference type="GO" id="GO:0046464">
    <property type="term" value="P:acylglycerol catabolic process"/>
    <property type="evidence" value="ECO:0007669"/>
    <property type="project" value="TreeGrafter"/>
</dbReference>
<dbReference type="RefSeq" id="WP_131553315.1">
    <property type="nucleotide sequence ID" value="NZ_SJSK01000002.1"/>
</dbReference>
<dbReference type="AlphaFoldDB" id="A0A4R0MZG7"/>
<feature type="domain" description="AB hydrolase-1" evidence="1">
    <location>
        <begin position="42"/>
        <end position="264"/>
    </location>
</feature>
<sequence length="281" mass="31112">MLQHTHTTAPNQFIEAGGIRFAYRKFGKEEGVPLLMLGHFRATMENWDPSITDGLATRRTVILFSNTGIGLTSGTTPDTIAGMSKDAVLFIEALGYQQVDLLGFSLGGFIAQQITLDRPDLVRRLVLAGTGPEGGQNMQEYTPEVTIAATTEVPSLENFLYLFFSPSENSQNAGRAFWERRHLRNNDLEPASSTGVLIAQASAIGKWGIPNPALPRLKEIKHEVLVVNGNNDIMVPTINSYNLFQHLTNSKLILYPDSGHGFLFQYPDEFVQDVTQFLNKK</sequence>
<dbReference type="EMBL" id="SJSK01000002">
    <property type="protein sequence ID" value="TCC92377.1"/>
    <property type="molecule type" value="Genomic_DNA"/>
</dbReference>
<dbReference type="InterPro" id="IPR000073">
    <property type="entry name" value="AB_hydrolase_1"/>
</dbReference>
<dbReference type="OrthoDB" id="9773293at2"/>
<proteinExistence type="predicted"/>
<keyword evidence="2" id="KW-0378">Hydrolase</keyword>
<evidence type="ECO:0000313" key="2">
    <source>
        <dbReference type="EMBL" id="TCC92377.1"/>
    </source>
</evidence>
<dbReference type="PRINTS" id="PR00111">
    <property type="entry name" value="ABHYDROLASE"/>
</dbReference>
<dbReference type="Proteomes" id="UP000292884">
    <property type="component" value="Unassembled WGS sequence"/>
</dbReference>
<evidence type="ECO:0000259" key="1">
    <source>
        <dbReference type="Pfam" id="PF00561"/>
    </source>
</evidence>
<dbReference type="GO" id="GO:0016020">
    <property type="term" value="C:membrane"/>
    <property type="evidence" value="ECO:0007669"/>
    <property type="project" value="TreeGrafter"/>
</dbReference>
<keyword evidence="3" id="KW-1185">Reference proteome</keyword>